<evidence type="ECO:0000256" key="1">
    <source>
        <dbReference type="ARBA" id="ARBA00023125"/>
    </source>
</evidence>
<dbReference type="InterPro" id="IPR050109">
    <property type="entry name" value="HTH-type_TetR-like_transc_reg"/>
</dbReference>
<keyword evidence="4" id="KW-1133">Transmembrane helix</keyword>
<evidence type="ECO:0000259" key="5">
    <source>
        <dbReference type="PROSITE" id="PS50977"/>
    </source>
</evidence>
<dbReference type="Proteomes" id="UP000241808">
    <property type="component" value="Unassembled WGS sequence"/>
</dbReference>
<dbReference type="InterPro" id="IPR036271">
    <property type="entry name" value="Tet_transcr_reg_TetR-rel_C_sf"/>
</dbReference>
<dbReference type="PRINTS" id="PR00455">
    <property type="entry name" value="HTHTETR"/>
</dbReference>
<feature type="transmembrane region" description="Helical" evidence="4">
    <location>
        <begin position="190"/>
        <end position="212"/>
    </location>
</feature>
<dbReference type="InterPro" id="IPR001647">
    <property type="entry name" value="HTH_TetR"/>
</dbReference>
<name>A0A2T4YX28_9HYPH</name>
<comment type="caution">
    <text evidence="6">The sequence shown here is derived from an EMBL/GenBank/DDBJ whole genome shotgun (WGS) entry which is preliminary data.</text>
</comment>
<dbReference type="PROSITE" id="PS50977">
    <property type="entry name" value="HTH_TETR_2"/>
    <property type="match status" value="1"/>
</dbReference>
<feature type="domain" description="HTH tetR-type" evidence="5">
    <location>
        <begin position="41"/>
        <end position="101"/>
    </location>
</feature>
<gene>
    <name evidence="6" type="ORF">C8P69_1179</name>
</gene>
<evidence type="ECO:0000256" key="3">
    <source>
        <dbReference type="SAM" id="MobiDB-lite"/>
    </source>
</evidence>
<feature type="region of interest" description="Disordered" evidence="3">
    <location>
        <begin position="1"/>
        <end position="26"/>
    </location>
</feature>
<dbReference type="InterPro" id="IPR041474">
    <property type="entry name" value="NicS_C"/>
</dbReference>
<keyword evidence="4" id="KW-0472">Membrane</keyword>
<keyword evidence="7" id="KW-1185">Reference proteome</keyword>
<dbReference type="GO" id="GO:0003677">
    <property type="term" value="F:DNA binding"/>
    <property type="evidence" value="ECO:0007669"/>
    <property type="project" value="UniProtKB-UniRule"/>
</dbReference>
<feature type="DNA-binding region" description="H-T-H motif" evidence="2">
    <location>
        <begin position="64"/>
        <end position="83"/>
    </location>
</feature>
<accession>A0A2T4YX28</accession>
<dbReference type="RefSeq" id="WP_108179458.1">
    <property type="nucleotide sequence ID" value="NZ_PZZL01000017.1"/>
</dbReference>
<keyword evidence="4" id="KW-0812">Transmembrane</keyword>
<dbReference type="SUPFAM" id="SSF46689">
    <property type="entry name" value="Homeodomain-like"/>
    <property type="match status" value="1"/>
</dbReference>
<dbReference type="Gene3D" id="1.10.357.10">
    <property type="entry name" value="Tetracycline Repressor, domain 2"/>
    <property type="match status" value="1"/>
</dbReference>
<dbReference type="SUPFAM" id="SSF48498">
    <property type="entry name" value="Tetracyclin repressor-like, C-terminal domain"/>
    <property type="match status" value="1"/>
</dbReference>
<dbReference type="OrthoDB" id="2356263at2"/>
<dbReference type="Pfam" id="PF17938">
    <property type="entry name" value="TetR_C_29"/>
    <property type="match status" value="1"/>
</dbReference>
<evidence type="ECO:0000256" key="4">
    <source>
        <dbReference type="SAM" id="Phobius"/>
    </source>
</evidence>
<keyword evidence="1 2" id="KW-0238">DNA-binding</keyword>
<dbReference type="PANTHER" id="PTHR30328:SF54">
    <property type="entry name" value="HTH-TYPE TRANSCRIPTIONAL REPRESSOR SCO4008"/>
    <property type="match status" value="1"/>
</dbReference>
<evidence type="ECO:0000313" key="6">
    <source>
        <dbReference type="EMBL" id="PTM49814.1"/>
    </source>
</evidence>
<sequence>MTDPARHASVGIEANRGPSAAGGDTGVTEAVQKTVRKRDSAGTRARILNVATREFANRGYEGARTDDIADRARINKRMIYHYFSSKELLYLAVLEAAYERARSAEQKLDLDTLEPIEALTRFTEFTFDSFVRDRTFINLLATENRQRAKVLKKSARVNMMNSPVIDAIARIITRGHAEGTIRDGLDARQLWVTIIGICYFFFSNVYTLSVIFDADMESPEHIAERRAHVVEFVVRGVKA</sequence>
<dbReference type="Pfam" id="PF00440">
    <property type="entry name" value="TetR_N"/>
    <property type="match status" value="1"/>
</dbReference>
<evidence type="ECO:0000313" key="7">
    <source>
        <dbReference type="Proteomes" id="UP000241808"/>
    </source>
</evidence>
<dbReference type="EMBL" id="PZZL01000017">
    <property type="protein sequence ID" value="PTM49814.1"/>
    <property type="molecule type" value="Genomic_DNA"/>
</dbReference>
<dbReference type="AlphaFoldDB" id="A0A2T4YX28"/>
<organism evidence="6 7">
    <name type="scientific">Phreatobacter oligotrophus</name>
    <dbReference type="NCBI Taxonomy" id="1122261"/>
    <lineage>
        <taxon>Bacteria</taxon>
        <taxon>Pseudomonadati</taxon>
        <taxon>Pseudomonadota</taxon>
        <taxon>Alphaproteobacteria</taxon>
        <taxon>Hyphomicrobiales</taxon>
        <taxon>Phreatobacteraceae</taxon>
        <taxon>Phreatobacter</taxon>
    </lineage>
</organism>
<dbReference type="PANTHER" id="PTHR30328">
    <property type="entry name" value="TRANSCRIPTIONAL REPRESSOR"/>
    <property type="match status" value="1"/>
</dbReference>
<reference evidence="6 7" key="1">
    <citation type="submission" date="2018-04" db="EMBL/GenBank/DDBJ databases">
        <title>Genomic Encyclopedia of Archaeal and Bacterial Type Strains, Phase II (KMG-II): from individual species to whole genera.</title>
        <authorList>
            <person name="Goeker M."/>
        </authorList>
    </citation>
    <scope>NUCLEOTIDE SEQUENCE [LARGE SCALE GENOMIC DNA]</scope>
    <source>
        <strain evidence="6 7">DSM 25521</strain>
    </source>
</reference>
<protein>
    <submittedName>
        <fullName evidence="6">TetR family transcriptional regulator</fullName>
    </submittedName>
</protein>
<proteinExistence type="predicted"/>
<evidence type="ECO:0000256" key="2">
    <source>
        <dbReference type="PROSITE-ProRule" id="PRU00335"/>
    </source>
</evidence>
<dbReference type="InterPro" id="IPR009057">
    <property type="entry name" value="Homeodomain-like_sf"/>
</dbReference>